<dbReference type="KEGG" id="sns:VC03_01260"/>
<reference evidence="1 2" key="1">
    <citation type="journal article" date="2012" name="BMC Genomics">
        <title>Genomic sequence analysis and characterization of Sneathia amnii sp. nov.</title>
        <authorList>
            <consortium name="Vaginal Microbiome Consortium (additional members)"/>
            <person name="Harwich M.D.Jr."/>
            <person name="Serrano M.G."/>
            <person name="Fettweis J.M."/>
            <person name="Alves J.M."/>
            <person name="Reimers M.A."/>
            <person name="Buck G.A."/>
            <person name="Jefferson K.K."/>
        </authorList>
    </citation>
    <scope>NUCLEOTIDE SEQUENCE [LARGE SCALE GENOMIC DNA]</scope>
    <source>
        <strain evidence="1 2">SN35</strain>
    </source>
</reference>
<evidence type="ECO:0000313" key="2">
    <source>
        <dbReference type="Proteomes" id="UP000033103"/>
    </source>
</evidence>
<dbReference type="RefSeq" id="WP_046328311.1">
    <property type="nucleotide sequence ID" value="NZ_CAUPIC010000001.1"/>
</dbReference>
<dbReference type="HOGENOM" id="CLU_133126_1_0_0"/>
<dbReference type="Gene3D" id="3.40.30.10">
    <property type="entry name" value="Glutaredoxin"/>
    <property type="match status" value="1"/>
</dbReference>
<proteinExistence type="predicted"/>
<dbReference type="PATRIC" id="fig|1069640.6.peg.238"/>
<protein>
    <recommendedName>
        <fullName evidence="3">Thiol reductase thioredoxin</fullName>
    </recommendedName>
</protein>
<evidence type="ECO:0008006" key="3">
    <source>
        <dbReference type="Google" id="ProtNLM"/>
    </source>
</evidence>
<dbReference type="EMBL" id="CP011280">
    <property type="protein sequence ID" value="AKC95205.1"/>
    <property type="molecule type" value="Genomic_DNA"/>
</dbReference>
<dbReference type="Proteomes" id="UP000033103">
    <property type="component" value="Chromosome"/>
</dbReference>
<dbReference type="AlphaFoldDB" id="A0A0E3ZBL3"/>
<organism evidence="1 2">
    <name type="scientific">Sneathia vaginalis</name>
    <dbReference type="NCBI Taxonomy" id="187101"/>
    <lineage>
        <taxon>Bacteria</taxon>
        <taxon>Fusobacteriati</taxon>
        <taxon>Fusobacteriota</taxon>
        <taxon>Fusobacteriia</taxon>
        <taxon>Fusobacteriales</taxon>
        <taxon>Leptotrichiaceae</taxon>
        <taxon>Sneathia</taxon>
    </lineage>
</organism>
<dbReference type="Pfam" id="PF14595">
    <property type="entry name" value="Thioredoxin_9"/>
    <property type="match status" value="1"/>
</dbReference>
<keyword evidence="2" id="KW-1185">Reference proteome</keyword>
<sequence length="149" mass="17289">MTNYEEYLKFGSDSDKEKQVQMLKEINISSKYTDIIKSISSEKNLLIFAEPFCPDCRILVAIVERIRALNPNGINVEYLSREKNFGKLNMLSSDNRIPCVFRVDGIKIKKILEEYPSELEVTDEVKKEYREGKYTDLIIKVLLNALKSE</sequence>
<accession>A0A0E3ZBL3</accession>
<dbReference type="InterPro" id="IPR036249">
    <property type="entry name" value="Thioredoxin-like_sf"/>
</dbReference>
<dbReference type="STRING" id="187101.VC03_01260"/>
<dbReference type="OrthoDB" id="6120799at2"/>
<name>A0A0E3ZBL3_9FUSO</name>
<gene>
    <name evidence="1" type="ORF">VC03_01260</name>
</gene>
<evidence type="ECO:0000313" key="1">
    <source>
        <dbReference type="EMBL" id="AKC95205.1"/>
    </source>
</evidence>
<dbReference type="SUPFAM" id="SSF52833">
    <property type="entry name" value="Thioredoxin-like"/>
    <property type="match status" value="1"/>
</dbReference>